<evidence type="ECO:0000313" key="2">
    <source>
        <dbReference type="Proteomes" id="UP000639772"/>
    </source>
</evidence>
<accession>A0A835P7W7</accession>
<sequence>MCIYHVHDVGLPAPEDHSLHQPQGDRICCSKENWSFPVYCQSKGLHVLPRGGTDSWQRINHGIELQQQKMWALKLSQIPSRVLLHKGNTITHQPSQGP</sequence>
<evidence type="ECO:0000313" key="1">
    <source>
        <dbReference type="EMBL" id="KAG0447151.1"/>
    </source>
</evidence>
<name>A0A835P7W7_VANPL</name>
<dbReference type="AlphaFoldDB" id="A0A835P7W7"/>
<reference evidence="1 2" key="1">
    <citation type="journal article" date="2020" name="Nat. Food">
        <title>A phased Vanilla planifolia genome enables genetic improvement of flavour and production.</title>
        <authorList>
            <person name="Hasing T."/>
            <person name="Tang H."/>
            <person name="Brym M."/>
            <person name="Khazi F."/>
            <person name="Huang T."/>
            <person name="Chambers A.H."/>
        </authorList>
    </citation>
    <scope>NUCLEOTIDE SEQUENCE [LARGE SCALE GENOMIC DNA]</scope>
    <source>
        <tissue evidence="1">Leaf</tissue>
    </source>
</reference>
<dbReference type="EMBL" id="JADCNM010000489">
    <property type="protein sequence ID" value="KAG0447151.1"/>
    <property type="molecule type" value="Genomic_DNA"/>
</dbReference>
<comment type="caution">
    <text evidence="1">The sequence shown here is derived from an EMBL/GenBank/DDBJ whole genome shotgun (WGS) entry which is preliminary data.</text>
</comment>
<gene>
    <name evidence="1" type="ORF">HPP92_028462</name>
</gene>
<protein>
    <submittedName>
        <fullName evidence="1">Uncharacterized protein</fullName>
    </submittedName>
</protein>
<dbReference type="Proteomes" id="UP000639772">
    <property type="component" value="Unassembled WGS sequence"/>
</dbReference>
<organism evidence="1 2">
    <name type="scientific">Vanilla planifolia</name>
    <name type="common">Vanilla</name>
    <dbReference type="NCBI Taxonomy" id="51239"/>
    <lineage>
        <taxon>Eukaryota</taxon>
        <taxon>Viridiplantae</taxon>
        <taxon>Streptophyta</taxon>
        <taxon>Embryophyta</taxon>
        <taxon>Tracheophyta</taxon>
        <taxon>Spermatophyta</taxon>
        <taxon>Magnoliopsida</taxon>
        <taxon>Liliopsida</taxon>
        <taxon>Asparagales</taxon>
        <taxon>Orchidaceae</taxon>
        <taxon>Vanilloideae</taxon>
        <taxon>Vanilleae</taxon>
        <taxon>Vanilla</taxon>
    </lineage>
</organism>
<proteinExistence type="predicted"/>